<keyword evidence="1" id="KW-0812">Transmembrane</keyword>
<evidence type="ECO:0000313" key="3">
    <source>
        <dbReference type="Proteomes" id="UP000261174"/>
    </source>
</evidence>
<dbReference type="Proteomes" id="UP000261174">
    <property type="component" value="Unassembled WGS sequence"/>
</dbReference>
<proteinExistence type="predicted"/>
<reference evidence="2 3" key="1">
    <citation type="submission" date="2018-08" db="EMBL/GenBank/DDBJ databases">
        <title>Chitinophaga sp. K20C18050901, a novel bacterium isolated from forest soil.</title>
        <authorList>
            <person name="Wang C."/>
        </authorList>
    </citation>
    <scope>NUCLEOTIDE SEQUENCE [LARGE SCALE GENOMIC DNA]</scope>
    <source>
        <strain evidence="2 3">K20C18050901</strain>
    </source>
</reference>
<comment type="caution">
    <text evidence="2">The sequence shown here is derived from an EMBL/GenBank/DDBJ whole genome shotgun (WGS) entry which is preliminary data.</text>
</comment>
<gene>
    <name evidence="2" type="ORF">DXN04_05545</name>
</gene>
<organism evidence="2 3">
    <name type="scientific">Chitinophaga silvisoli</name>
    <dbReference type="NCBI Taxonomy" id="2291814"/>
    <lineage>
        <taxon>Bacteria</taxon>
        <taxon>Pseudomonadati</taxon>
        <taxon>Bacteroidota</taxon>
        <taxon>Chitinophagia</taxon>
        <taxon>Chitinophagales</taxon>
        <taxon>Chitinophagaceae</taxon>
        <taxon>Chitinophaga</taxon>
    </lineage>
</organism>
<name>A0A3E1P9V1_9BACT</name>
<dbReference type="OrthoDB" id="288286at2"/>
<protein>
    <submittedName>
        <fullName evidence="2">Uncharacterized protein</fullName>
    </submittedName>
</protein>
<dbReference type="EMBL" id="QTJV01000001">
    <property type="protein sequence ID" value="RFM36962.1"/>
    <property type="molecule type" value="Genomic_DNA"/>
</dbReference>
<keyword evidence="1" id="KW-1133">Transmembrane helix</keyword>
<feature type="transmembrane region" description="Helical" evidence="1">
    <location>
        <begin position="28"/>
        <end position="46"/>
    </location>
</feature>
<evidence type="ECO:0000256" key="1">
    <source>
        <dbReference type="SAM" id="Phobius"/>
    </source>
</evidence>
<dbReference type="RefSeq" id="WP_116852282.1">
    <property type="nucleotide sequence ID" value="NZ_QTJV01000001.1"/>
</dbReference>
<keyword evidence="3" id="KW-1185">Reference proteome</keyword>
<dbReference type="AlphaFoldDB" id="A0A3E1P9V1"/>
<keyword evidence="1" id="KW-0472">Membrane</keyword>
<evidence type="ECO:0000313" key="2">
    <source>
        <dbReference type="EMBL" id="RFM36962.1"/>
    </source>
</evidence>
<accession>A0A3E1P9V1</accession>
<sequence>MENLNAAFEEGKTTEIIEKQTSKVPSTTFLVAAIAAMGVSLALQCVRKRHTSLFIGQWAAPFLLLGIYNKIVKVAGHDRDDD</sequence>